<keyword evidence="2" id="KW-1185">Reference proteome</keyword>
<gene>
    <name evidence="1" type="ORF">DIT71_03230</name>
</gene>
<dbReference type="OrthoDB" id="8914041at2"/>
<accession>A0A2V3ZQN8</accession>
<protein>
    <recommendedName>
        <fullName evidence="3">DUF4259 domain-containing protein</fullName>
    </recommendedName>
</protein>
<comment type="caution">
    <text evidence="1">The sequence shown here is derived from an EMBL/GenBank/DDBJ whole genome shotgun (WGS) entry which is preliminary data.</text>
</comment>
<proteinExistence type="predicted"/>
<evidence type="ECO:0000313" key="2">
    <source>
        <dbReference type="Proteomes" id="UP000253987"/>
    </source>
</evidence>
<dbReference type="RefSeq" id="WP_114611748.1">
    <property type="nucleotide sequence ID" value="NZ_QFWX01000001.1"/>
</dbReference>
<dbReference type="EMBL" id="QFWX01000001">
    <property type="protein sequence ID" value="PXX93824.1"/>
    <property type="molecule type" value="Genomic_DNA"/>
</dbReference>
<reference evidence="1 2" key="2">
    <citation type="submission" date="2018-06" db="EMBL/GenBank/DDBJ databases">
        <title>Marinobactersediminissp. nov, a moderately halophilic bacterium isolated from marine solar saltern.</title>
        <authorList>
            <person name="Zhang Y."/>
        </authorList>
    </citation>
    <scope>NUCLEOTIDE SEQUENCE [LARGE SCALE GENOMIC DNA]</scope>
    <source>
        <strain evidence="1 2">F01</strain>
    </source>
</reference>
<evidence type="ECO:0000313" key="1">
    <source>
        <dbReference type="EMBL" id="PXX93824.1"/>
    </source>
</evidence>
<dbReference type="AlphaFoldDB" id="A0A2V3ZQN8"/>
<sequence length="249" mass="28612">MGTWGPAIFSDDTASDIRGDYKDFLGDGLSPSDATDRILLEWKDSIDDSDEQSVVWLALAVIQWKLGRLEERIKEKAIEVINSGCDLDRWDGKDKEKRKIVLEKVKVQLESPQPVAKKVPKRFRDHCEWEVGEIISYTTLSQENILFRVIGYHEDKGGKGPVCELLNWKGKVIPGKFKLRFLGIKKKEYPQGNYTLSQFLIGRTSEKELPKCRVRQVGMHLKPSQKVGGFTVFLWKHLDKELEEFFGIN</sequence>
<evidence type="ECO:0008006" key="3">
    <source>
        <dbReference type="Google" id="ProtNLM"/>
    </source>
</evidence>
<name>A0A2V3ZQN8_9GAMM</name>
<organism evidence="1 2">
    <name type="scientific">Marinobacter vulgaris</name>
    <dbReference type="NCBI Taxonomy" id="1928331"/>
    <lineage>
        <taxon>Bacteria</taxon>
        <taxon>Pseudomonadati</taxon>
        <taxon>Pseudomonadota</taxon>
        <taxon>Gammaproteobacteria</taxon>
        <taxon>Pseudomonadales</taxon>
        <taxon>Marinobacteraceae</taxon>
        <taxon>Marinobacter</taxon>
    </lineage>
</organism>
<dbReference type="Proteomes" id="UP000253987">
    <property type="component" value="Unassembled WGS sequence"/>
</dbReference>
<reference evidence="2" key="1">
    <citation type="submission" date="2018-05" db="EMBL/GenBank/DDBJ databases">
        <authorList>
            <person name="Lu D."/>
        </authorList>
    </citation>
    <scope>NUCLEOTIDE SEQUENCE [LARGE SCALE GENOMIC DNA]</scope>
    <source>
        <strain evidence="2">F01</strain>
    </source>
</reference>